<evidence type="ECO:0000313" key="4">
    <source>
        <dbReference type="Proteomes" id="UP000027586"/>
    </source>
</evidence>
<dbReference type="VEuPathDB" id="FungiDB:LCOR_05304.1"/>
<dbReference type="AlphaFoldDB" id="A0A068RWQ4"/>
<keyword evidence="4" id="KW-1185">Reference proteome</keyword>
<reference evidence="3" key="1">
    <citation type="submission" date="2013-08" db="EMBL/GenBank/DDBJ databases">
        <title>Gene expansion shapes genome architecture in the human pathogen Lichtheimia corymbifera: an evolutionary genomics analysis in the ancient terrestrial Mucorales (Mucoromycotina).</title>
        <authorList>
            <person name="Schwartze V.U."/>
            <person name="Winter S."/>
            <person name="Shelest E."/>
            <person name="Marcet-Houben M."/>
            <person name="Horn F."/>
            <person name="Wehner S."/>
            <person name="Hoffmann K."/>
            <person name="Riege K."/>
            <person name="Sammeth M."/>
            <person name="Nowrousian M."/>
            <person name="Valiante V."/>
            <person name="Linde J."/>
            <person name="Jacobsen I.D."/>
            <person name="Marz M."/>
            <person name="Brakhage A.A."/>
            <person name="Gabaldon T."/>
            <person name="Bocker S."/>
            <person name="Voigt K."/>
        </authorList>
    </citation>
    <scope>NUCLEOTIDE SEQUENCE [LARGE SCALE GENOMIC DNA]</scope>
    <source>
        <strain evidence="3">FSU 9682</strain>
    </source>
</reference>
<keyword evidence="1" id="KW-1133">Transmembrane helix</keyword>
<protein>
    <submittedName>
        <fullName evidence="3">Uncharacterized protein</fullName>
    </submittedName>
</protein>
<feature type="transmembrane region" description="Helical" evidence="1">
    <location>
        <begin position="386"/>
        <end position="411"/>
    </location>
</feature>
<comment type="caution">
    <text evidence="3">The sequence shown here is derived from an EMBL/GenBank/DDBJ whole genome shotgun (WGS) entry which is preliminary data.</text>
</comment>
<keyword evidence="1" id="KW-0812">Transmembrane</keyword>
<feature type="transmembrane region" description="Helical" evidence="1">
    <location>
        <begin position="464"/>
        <end position="484"/>
    </location>
</feature>
<organism evidence="3 4">
    <name type="scientific">Lichtheimia corymbifera JMRC:FSU:9682</name>
    <dbReference type="NCBI Taxonomy" id="1263082"/>
    <lineage>
        <taxon>Eukaryota</taxon>
        <taxon>Fungi</taxon>
        <taxon>Fungi incertae sedis</taxon>
        <taxon>Mucoromycota</taxon>
        <taxon>Mucoromycotina</taxon>
        <taxon>Mucoromycetes</taxon>
        <taxon>Mucorales</taxon>
        <taxon>Lichtheimiaceae</taxon>
        <taxon>Lichtheimia</taxon>
    </lineage>
</organism>
<proteinExistence type="predicted"/>
<dbReference type="OrthoDB" id="2246353at2759"/>
<feature type="transmembrane region" description="Helical" evidence="1">
    <location>
        <begin position="496"/>
        <end position="514"/>
    </location>
</feature>
<keyword evidence="2" id="KW-0732">Signal</keyword>
<dbReference type="EMBL" id="CBTN010000020">
    <property type="protein sequence ID" value="CDH54012.1"/>
    <property type="molecule type" value="Genomic_DNA"/>
</dbReference>
<accession>A0A068RWQ4</accession>
<feature type="signal peptide" evidence="2">
    <location>
        <begin position="1"/>
        <end position="24"/>
    </location>
</feature>
<evidence type="ECO:0000256" key="1">
    <source>
        <dbReference type="SAM" id="Phobius"/>
    </source>
</evidence>
<feature type="transmembrane region" description="Helical" evidence="1">
    <location>
        <begin position="561"/>
        <end position="579"/>
    </location>
</feature>
<feature type="transmembrane region" description="Helical" evidence="1">
    <location>
        <begin position="535"/>
        <end position="555"/>
    </location>
</feature>
<name>A0A068RWQ4_9FUNG</name>
<evidence type="ECO:0000313" key="3">
    <source>
        <dbReference type="EMBL" id="CDH54012.1"/>
    </source>
</evidence>
<keyword evidence="1" id="KW-0472">Membrane</keyword>
<feature type="chain" id="PRO_5001652813" evidence="2">
    <location>
        <begin position="25"/>
        <end position="611"/>
    </location>
</feature>
<gene>
    <name evidence="3" type="ORF">LCOR_05304.1</name>
</gene>
<sequence>MQAITNATNLSNWTLSLVLGAAAALKCGAREGVPGELPVSDTLLGVTSHQVKNGVSGDNVFIGLDTHWARMMLKSFATRRMKFSYLLIDGKAPKRCPECKVGCPMVVDPITVAAAHSKEKEKYTKNVASALASAQPILLEPVQFLNEIPTGIDPPQIRPNMFYSLVTDYVDYEDRGTLYKVVHKPECIPSLPIDKRATEFLSDKLSKRLSPMNNKDAVEWCELIINDMCKQVNECKDTNEWDQRIIGRIQDLMHYPDPKQQGDVYVNEVMDRIHSRLPAMLERLRLETFTARKGLIEENYTIADIPTCFIVYFGIKRASAMSQRIYNDDALVFMGYNINLAHEIIRDLTEIQSQNAGGYSSRLVVESTASGRIVDRINEPNHVFRLAILLDTALSIGIEALSNLGPVLSMYTARRMTAPYRESCMRMGTSMRWSVLQVSLMHSGTARDDWMVCIKPDPRWRTGLFLFVFWSIISSIGSIILWPLIGHPSIEPIEEFGHLVAILSCVIGVPWVVLAMSVKLQRNNSKSDFEAWMRIIFHPHTIINLALVIVLIILVELEITIDWIYLYLLEAIYFVQWLVGEYTGKWVYQSTAWFMLGVLGAFRLSNVADDN</sequence>
<dbReference type="Proteomes" id="UP000027586">
    <property type="component" value="Unassembled WGS sequence"/>
</dbReference>
<evidence type="ECO:0000256" key="2">
    <source>
        <dbReference type="SAM" id="SignalP"/>
    </source>
</evidence>